<evidence type="ECO:0000313" key="3">
    <source>
        <dbReference type="Proteomes" id="UP001161325"/>
    </source>
</evidence>
<keyword evidence="3" id="KW-1185">Reference proteome</keyword>
<name>A0AA37PZH3_9BACT</name>
<organism evidence="2 3">
    <name type="scientific">Roseisolibacter agri</name>
    <dbReference type="NCBI Taxonomy" id="2014610"/>
    <lineage>
        <taxon>Bacteria</taxon>
        <taxon>Pseudomonadati</taxon>
        <taxon>Gemmatimonadota</taxon>
        <taxon>Gemmatimonadia</taxon>
        <taxon>Gemmatimonadales</taxon>
        <taxon>Gemmatimonadaceae</taxon>
        <taxon>Roseisolibacter</taxon>
    </lineage>
</organism>
<proteinExistence type="predicted"/>
<feature type="transmembrane region" description="Helical" evidence="1">
    <location>
        <begin position="105"/>
        <end position="129"/>
    </location>
</feature>
<evidence type="ECO:0008006" key="4">
    <source>
        <dbReference type="Google" id="ProtNLM"/>
    </source>
</evidence>
<sequence>MSPTVYLPATPPTVGRVERWAGASGALASVLIFMSGAFAPGPPSHGGTDAALLAHFRTYYDGTMRGVFVWMLGAMAVLVFAAVVARRAERATRAAGGEPGVLPTVTLLMAVTAVGMLVAAQAGAAATAAVGHHATDAAIPRALDEFGHMLAHLSVIPLGLFSVAAGLTLREAQVGARWLAWLGVAIGLEMAATGAWVVFGGDLLHNVGGGIGWLGSFLWWIAVSVALVRGVASRRAPAADAVASQTVAA</sequence>
<dbReference type="Proteomes" id="UP001161325">
    <property type="component" value="Unassembled WGS sequence"/>
</dbReference>
<feature type="transmembrane region" description="Helical" evidence="1">
    <location>
        <begin position="149"/>
        <end position="169"/>
    </location>
</feature>
<evidence type="ECO:0000313" key="2">
    <source>
        <dbReference type="EMBL" id="GLC23840.1"/>
    </source>
</evidence>
<keyword evidence="1" id="KW-0472">Membrane</keyword>
<gene>
    <name evidence="2" type="ORF">rosag_03530</name>
</gene>
<evidence type="ECO:0000256" key="1">
    <source>
        <dbReference type="SAM" id="Phobius"/>
    </source>
</evidence>
<dbReference type="RefSeq" id="WP_284348284.1">
    <property type="nucleotide sequence ID" value="NZ_BRXS01000001.1"/>
</dbReference>
<dbReference type="EMBL" id="BRXS01000001">
    <property type="protein sequence ID" value="GLC23840.1"/>
    <property type="molecule type" value="Genomic_DNA"/>
</dbReference>
<dbReference type="AlphaFoldDB" id="A0AA37PZH3"/>
<accession>A0AA37PZH3</accession>
<comment type="caution">
    <text evidence="2">The sequence shown here is derived from an EMBL/GenBank/DDBJ whole genome shotgun (WGS) entry which is preliminary data.</text>
</comment>
<protein>
    <recommendedName>
        <fullName evidence="4">DUF4386 domain-containing protein</fullName>
    </recommendedName>
</protein>
<feature type="transmembrane region" description="Helical" evidence="1">
    <location>
        <begin position="211"/>
        <end position="228"/>
    </location>
</feature>
<keyword evidence="1" id="KW-1133">Transmembrane helix</keyword>
<reference evidence="2" key="1">
    <citation type="submission" date="2022-08" db="EMBL/GenBank/DDBJ databases">
        <title>Draft genome sequencing of Roseisolibacter agri AW1220.</title>
        <authorList>
            <person name="Tobiishi Y."/>
            <person name="Tonouchi A."/>
        </authorList>
    </citation>
    <scope>NUCLEOTIDE SEQUENCE</scope>
    <source>
        <strain evidence="2">AW1220</strain>
    </source>
</reference>
<keyword evidence="1" id="KW-0812">Transmembrane</keyword>
<feature type="transmembrane region" description="Helical" evidence="1">
    <location>
        <begin position="20"/>
        <end position="39"/>
    </location>
</feature>
<feature type="transmembrane region" description="Helical" evidence="1">
    <location>
        <begin position="178"/>
        <end position="199"/>
    </location>
</feature>
<feature type="transmembrane region" description="Helical" evidence="1">
    <location>
        <begin position="67"/>
        <end position="85"/>
    </location>
</feature>